<name>A0AC60QTE6_IXOPE</name>
<protein>
    <submittedName>
        <fullName evidence="1">Uncharacterized protein</fullName>
    </submittedName>
</protein>
<organism evidence="1 2">
    <name type="scientific">Ixodes persulcatus</name>
    <name type="common">Taiga tick</name>
    <dbReference type="NCBI Taxonomy" id="34615"/>
    <lineage>
        <taxon>Eukaryota</taxon>
        <taxon>Metazoa</taxon>
        <taxon>Ecdysozoa</taxon>
        <taxon>Arthropoda</taxon>
        <taxon>Chelicerata</taxon>
        <taxon>Arachnida</taxon>
        <taxon>Acari</taxon>
        <taxon>Parasitiformes</taxon>
        <taxon>Ixodida</taxon>
        <taxon>Ixodoidea</taxon>
        <taxon>Ixodidae</taxon>
        <taxon>Ixodinae</taxon>
        <taxon>Ixodes</taxon>
    </lineage>
</organism>
<comment type="caution">
    <text evidence="1">The sequence shown here is derived from an EMBL/GenBank/DDBJ whole genome shotgun (WGS) entry which is preliminary data.</text>
</comment>
<keyword evidence="2" id="KW-1185">Reference proteome</keyword>
<dbReference type="Proteomes" id="UP000805193">
    <property type="component" value="Unassembled WGS sequence"/>
</dbReference>
<dbReference type="EMBL" id="JABSTQ010004079">
    <property type="protein sequence ID" value="KAG0442953.1"/>
    <property type="molecule type" value="Genomic_DNA"/>
</dbReference>
<gene>
    <name evidence="1" type="ORF">HPB47_015448</name>
</gene>
<evidence type="ECO:0000313" key="2">
    <source>
        <dbReference type="Proteomes" id="UP000805193"/>
    </source>
</evidence>
<reference evidence="1 2" key="1">
    <citation type="journal article" date="2020" name="Cell">
        <title>Large-Scale Comparative Analyses of Tick Genomes Elucidate Their Genetic Diversity and Vector Capacities.</title>
        <authorList>
            <consortium name="Tick Genome and Microbiome Consortium (TIGMIC)"/>
            <person name="Jia N."/>
            <person name="Wang J."/>
            <person name="Shi W."/>
            <person name="Du L."/>
            <person name="Sun Y."/>
            <person name="Zhan W."/>
            <person name="Jiang J.F."/>
            <person name="Wang Q."/>
            <person name="Zhang B."/>
            <person name="Ji P."/>
            <person name="Bell-Sakyi L."/>
            <person name="Cui X.M."/>
            <person name="Yuan T.T."/>
            <person name="Jiang B.G."/>
            <person name="Yang W.F."/>
            <person name="Lam T.T."/>
            <person name="Chang Q.C."/>
            <person name="Ding S.J."/>
            <person name="Wang X.J."/>
            <person name="Zhu J.G."/>
            <person name="Ruan X.D."/>
            <person name="Zhao L."/>
            <person name="Wei J.T."/>
            <person name="Ye R.Z."/>
            <person name="Que T.C."/>
            <person name="Du C.H."/>
            <person name="Zhou Y.H."/>
            <person name="Cheng J.X."/>
            <person name="Dai P.F."/>
            <person name="Guo W.B."/>
            <person name="Han X.H."/>
            <person name="Huang E.J."/>
            <person name="Li L.F."/>
            <person name="Wei W."/>
            <person name="Gao Y.C."/>
            <person name="Liu J.Z."/>
            <person name="Shao H.Z."/>
            <person name="Wang X."/>
            <person name="Wang C.C."/>
            <person name="Yang T.C."/>
            <person name="Huo Q.B."/>
            <person name="Li W."/>
            <person name="Chen H.Y."/>
            <person name="Chen S.E."/>
            <person name="Zhou L.G."/>
            <person name="Ni X.B."/>
            <person name="Tian J.H."/>
            <person name="Sheng Y."/>
            <person name="Liu T."/>
            <person name="Pan Y.S."/>
            <person name="Xia L.Y."/>
            <person name="Li J."/>
            <person name="Zhao F."/>
            <person name="Cao W.C."/>
        </authorList>
    </citation>
    <scope>NUCLEOTIDE SEQUENCE [LARGE SCALE GENOMIC DNA]</scope>
    <source>
        <strain evidence="1">Iper-2018</strain>
    </source>
</reference>
<sequence>MITTKTFGTFFIYFHYLAGASLVHFPVYFHYVVPKLSTHTLNYSVGFDNPPLRYPGLPPNFWNDGAAPLHLLRRWSGAAWRAVRGDVGSGITEYLRLSALRLVTTACPFSVALPVSSINPFVDKAYEMSRLLLEGERVLEAGHVFSCSIEKLAGDCCTVVGFVLQTSALTSDPHELEVTLNGRNVGDTSCSCKAG</sequence>
<accession>A0AC60QTE6</accession>
<evidence type="ECO:0000313" key="1">
    <source>
        <dbReference type="EMBL" id="KAG0442953.1"/>
    </source>
</evidence>
<proteinExistence type="predicted"/>